<dbReference type="AlphaFoldDB" id="A0AAD6NBD5"/>
<name>A0AAD6NBD5_PENCN</name>
<dbReference type="InterPro" id="IPR003656">
    <property type="entry name" value="Znf_BED"/>
</dbReference>
<dbReference type="PROSITE" id="PS50808">
    <property type="entry name" value="ZF_BED"/>
    <property type="match status" value="1"/>
</dbReference>
<keyword evidence="7" id="KW-0804">Transcription</keyword>
<keyword evidence="4" id="KW-0862">Zinc</keyword>
<organism evidence="12 13">
    <name type="scientific">Penicillium canescens</name>
    <dbReference type="NCBI Taxonomy" id="5083"/>
    <lineage>
        <taxon>Eukaryota</taxon>
        <taxon>Fungi</taxon>
        <taxon>Dikarya</taxon>
        <taxon>Ascomycota</taxon>
        <taxon>Pezizomycotina</taxon>
        <taxon>Eurotiomycetes</taxon>
        <taxon>Eurotiomycetidae</taxon>
        <taxon>Eurotiales</taxon>
        <taxon>Aspergillaceae</taxon>
        <taxon>Penicillium</taxon>
    </lineage>
</organism>
<dbReference type="GO" id="GO:0046983">
    <property type="term" value="F:protein dimerization activity"/>
    <property type="evidence" value="ECO:0007669"/>
    <property type="project" value="InterPro"/>
</dbReference>
<dbReference type="SUPFAM" id="SSF53098">
    <property type="entry name" value="Ribonuclease H-like"/>
    <property type="match status" value="1"/>
</dbReference>
<reference evidence="12" key="2">
    <citation type="submission" date="2023-01" db="EMBL/GenBank/DDBJ databases">
        <authorList>
            <person name="Petersen C."/>
        </authorList>
    </citation>
    <scope>NUCLEOTIDE SEQUENCE</scope>
    <source>
        <strain evidence="12">IBT 15450</strain>
    </source>
</reference>
<dbReference type="GO" id="GO:0008270">
    <property type="term" value="F:zinc ion binding"/>
    <property type="evidence" value="ECO:0007669"/>
    <property type="project" value="UniProtKB-KW"/>
</dbReference>
<evidence type="ECO:0000256" key="1">
    <source>
        <dbReference type="ARBA" id="ARBA00004123"/>
    </source>
</evidence>
<reference evidence="12" key="1">
    <citation type="journal article" date="2023" name="IMA Fungus">
        <title>Comparative genomic study of the Penicillium genus elucidates a diverse pangenome and 15 lateral gene transfer events.</title>
        <authorList>
            <person name="Petersen C."/>
            <person name="Sorensen T."/>
            <person name="Nielsen M.R."/>
            <person name="Sondergaard T.E."/>
            <person name="Sorensen J.L."/>
            <person name="Fitzpatrick D.A."/>
            <person name="Frisvad J.C."/>
            <person name="Nielsen K.L."/>
        </authorList>
    </citation>
    <scope>NUCLEOTIDE SEQUENCE</scope>
    <source>
        <strain evidence="12">IBT 15450</strain>
    </source>
</reference>
<evidence type="ECO:0000256" key="2">
    <source>
        <dbReference type="ARBA" id="ARBA00022723"/>
    </source>
</evidence>
<dbReference type="InterPro" id="IPR008906">
    <property type="entry name" value="HATC_C_dom"/>
</dbReference>
<dbReference type="SMART" id="SM00614">
    <property type="entry name" value="ZnF_BED"/>
    <property type="match status" value="1"/>
</dbReference>
<keyword evidence="13" id="KW-1185">Reference proteome</keyword>
<evidence type="ECO:0000256" key="3">
    <source>
        <dbReference type="ARBA" id="ARBA00022771"/>
    </source>
</evidence>
<dbReference type="GO" id="GO:0005634">
    <property type="term" value="C:nucleus"/>
    <property type="evidence" value="ECO:0007669"/>
    <property type="project" value="UniProtKB-SubCell"/>
</dbReference>
<keyword evidence="6" id="KW-0238">DNA-binding</keyword>
<comment type="subcellular location">
    <subcellularLocation>
        <location evidence="1">Nucleus</location>
    </subcellularLocation>
</comment>
<keyword evidence="2" id="KW-0479">Metal-binding</keyword>
<comment type="caution">
    <text evidence="12">The sequence shown here is derived from an EMBL/GenBank/DDBJ whole genome shotgun (WGS) entry which is preliminary data.</text>
</comment>
<evidence type="ECO:0000259" key="11">
    <source>
        <dbReference type="PROSITE" id="PS50808"/>
    </source>
</evidence>
<dbReference type="EMBL" id="JAQJZL010000002">
    <property type="protein sequence ID" value="KAJ6050925.1"/>
    <property type="molecule type" value="Genomic_DNA"/>
</dbReference>
<protein>
    <recommendedName>
        <fullName evidence="11">BED-type domain-containing protein</fullName>
    </recommendedName>
</protein>
<keyword evidence="3 9" id="KW-0863">Zinc-finger</keyword>
<dbReference type="InterPro" id="IPR012337">
    <property type="entry name" value="RNaseH-like_sf"/>
</dbReference>
<sequence>MASASSSSSRSIHRSFSPMLSIEPSSDPFTGSRESYDLTIRRPPVSLRRVGPHRRTNWILYESGLEREFLGWWEKTEYDQKLNGDGQSQIKWSTDSRHADVWRHFDQVADIDSGRPRVFCQACLTLLDHPQYKKNGTSAMSRHRKFNSCRKGKKRGSHQALISDSLQNHSLGESLSVHRVTTFQLEEQLLKTITCLRLPFQTVENPVFQRLLNLLYSGPGALELPSAKTLRRRLRNAERGLLDRIFSVTTDNATNNETLIRALQEKLISTGAIGSRESIVRVPCMAHVIQLCLKQLLGNIRAAPKNKEVRTFWSDTQAIGLRDSANHGDVAYALAKIRSFAVFVNASPQRRDVFLCLQSGTARLFPLHDVQTRWNSTFLMLRRARRLRNIIDKYCRDHEYSQFKITDIEWRQVDYLVHLTKPFFQFTMALMKTKDVTIHSVFLMYRKLLEHVERSNRKLKKKATPWKKEIYGALLVARQKLKEYYEKTYRDHGFLYGTGTLLAPQYKLAAFDDREYSTCHEGTSKRYCEYLRTCFTQYQQQSPEVLFRTVHRSSALQSSELDRLLEPVEESMLHEGAEHDEVDQYLREANVPVPPRIYWREHEREFPVLSRLARDLLSVPATGAGVERLFNSARDICHYRRGSLHEGTIQDLMMYMCSGKFTLEGQQLSRLEKPMESESQEALEEDEALKVNEEDAAAISDDEEVEESEGVEGIIESETTCQAEDMLADAAETDWPSLHNRTNDMERAAEEVDEDDEADLLPPPITQLGDRCIQGGFAPPTPDAIYEINKLSTNTYLLIHGNVRQGGSPNLEKIAPKSLESSQTDTEDLVDELHDILRTLPTEQPPGSEDIYALNTSIAWGSEDFAWNNGGPEGCGGGTSSVQPTPEEKSKFERAVEIVDALVKKAA</sequence>
<dbReference type="PANTHER" id="PTHR46481">
    <property type="entry name" value="ZINC FINGER BED DOMAIN-CONTAINING PROTEIN 4"/>
    <property type="match status" value="1"/>
</dbReference>
<evidence type="ECO:0000256" key="4">
    <source>
        <dbReference type="ARBA" id="ARBA00022833"/>
    </source>
</evidence>
<feature type="domain" description="BED-type" evidence="11">
    <location>
        <begin position="96"/>
        <end position="156"/>
    </location>
</feature>
<evidence type="ECO:0000313" key="12">
    <source>
        <dbReference type="EMBL" id="KAJ6050925.1"/>
    </source>
</evidence>
<evidence type="ECO:0000256" key="8">
    <source>
        <dbReference type="ARBA" id="ARBA00023242"/>
    </source>
</evidence>
<dbReference type="PANTHER" id="PTHR46481:SF10">
    <property type="entry name" value="ZINC FINGER BED DOMAIN-CONTAINING PROTEIN 39"/>
    <property type="match status" value="1"/>
</dbReference>
<keyword evidence="5" id="KW-0805">Transcription regulation</keyword>
<feature type="region of interest" description="Disordered" evidence="10">
    <location>
        <begin position="865"/>
        <end position="891"/>
    </location>
</feature>
<dbReference type="Proteomes" id="UP001219568">
    <property type="component" value="Unassembled WGS sequence"/>
</dbReference>
<dbReference type="InterPro" id="IPR052035">
    <property type="entry name" value="ZnF_BED_domain_contain"/>
</dbReference>
<evidence type="ECO:0000256" key="10">
    <source>
        <dbReference type="SAM" id="MobiDB-lite"/>
    </source>
</evidence>
<evidence type="ECO:0000313" key="13">
    <source>
        <dbReference type="Proteomes" id="UP001219568"/>
    </source>
</evidence>
<keyword evidence="8" id="KW-0539">Nucleus</keyword>
<evidence type="ECO:0000256" key="5">
    <source>
        <dbReference type="ARBA" id="ARBA00023015"/>
    </source>
</evidence>
<accession>A0AAD6NBD5</accession>
<evidence type="ECO:0000256" key="6">
    <source>
        <dbReference type="ARBA" id="ARBA00023125"/>
    </source>
</evidence>
<proteinExistence type="predicted"/>
<evidence type="ECO:0000256" key="9">
    <source>
        <dbReference type="PROSITE-ProRule" id="PRU00027"/>
    </source>
</evidence>
<dbReference type="GO" id="GO:0003677">
    <property type="term" value="F:DNA binding"/>
    <property type="evidence" value="ECO:0007669"/>
    <property type="project" value="UniProtKB-KW"/>
</dbReference>
<dbReference type="Pfam" id="PF05699">
    <property type="entry name" value="Dimer_Tnp_hAT"/>
    <property type="match status" value="1"/>
</dbReference>
<evidence type="ECO:0000256" key="7">
    <source>
        <dbReference type="ARBA" id="ARBA00023163"/>
    </source>
</evidence>
<gene>
    <name evidence="12" type="ORF">N7460_001459</name>
</gene>